<dbReference type="PANTHER" id="PTHR36999">
    <property type="entry name" value="ISOCITRATE DEHYDROGENASE [NADP]"/>
    <property type="match status" value="1"/>
</dbReference>
<keyword evidence="6 9" id="KW-0560">Oxidoreductase</keyword>
<evidence type="ECO:0000256" key="10">
    <source>
        <dbReference type="PIRSR" id="PIRSR009407-1"/>
    </source>
</evidence>
<dbReference type="PIRSF" id="PIRSF009407">
    <property type="entry name" value="IDH_monmr"/>
    <property type="match status" value="1"/>
</dbReference>
<feature type="binding site" evidence="12">
    <location>
        <position position="544"/>
    </location>
    <ligand>
        <name>Mg(2+)</name>
        <dbReference type="ChEBI" id="CHEBI:18420"/>
    </ligand>
</feature>
<evidence type="ECO:0000256" key="1">
    <source>
        <dbReference type="ARBA" id="ARBA00022435"/>
    </source>
</evidence>
<feature type="binding site" evidence="13">
    <location>
        <begin position="80"/>
        <end position="85"/>
    </location>
    <ligand>
        <name>NADP(+)</name>
        <dbReference type="ChEBI" id="CHEBI:58349"/>
    </ligand>
</feature>
<feature type="binding site" evidence="12">
    <location>
        <position position="548"/>
    </location>
    <ligand>
        <name>Mg(2+)</name>
        <dbReference type="ChEBI" id="CHEBI:18420"/>
    </ligand>
</feature>
<dbReference type="SUPFAM" id="SSF53659">
    <property type="entry name" value="Isocitrate/Isopropylmalate dehydrogenase-like"/>
    <property type="match status" value="1"/>
</dbReference>
<feature type="site" description="Critical for catalysis" evidence="10">
    <location>
        <position position="416"/>
    </location>
</feature>
<feature type="binding site" evidence="13">
    <location>
        <begin position="580"/>
        <end position="581"/>
    </location>
    <ligand>
        <name>NADP(+)</name>
        <dbReference type="ChEBI" id="CHEBI:58349"/>
    </ligand>
</feature>
<evidence type="ECO:0000256" key="11">
    <source>
        <dbReference type="PIRSR" id="PIRSR009407-2"/>
    </source>
</evidence>
<evidence type="ECO:0000256" key="9">
    <source>
        <dbReference type="PIRNR" id="PIRNR009407"/>
    </source>
</evidence>
<dbReference type="Proteomes" id="UP000278422">
    <property type="component" value="Unassembled WGS sequence"/>
</dbReference>
<dbReference type="InterPro" id="IPR004436">
    <property type="entry name" value="Isocitrate_DH_NADP_mono"/>
</dbReference>
<evidence type="ECO:0000256" key="2">
    <source>
        <dbReference type="ARBA" id="ARBA00022532"/>
    </source>
</evidence>
<evidence type="ECO:0000256" key="4">
    <source>
        <dbReference type="ARBA" id="ARBA00022842"/>
    </source>
</evidence>
<reference evidence="14 15" key="1">
    <citation type="submission" date="2018-01" db="EMBL/GenBank/DDBJ databases">
        <title>Twenty Corynebacterium bovis Genomes.</title>
        <authorList>
            <person name="Gulvik C.A."/>
        </authorList>
    </citation>
    <scope>NUCLEOTIDE SEQUENCE [LARGE SCALE GENOMIC DNA]</scope>
    <source>
        <strain evidence="14 15">16-2004</strain>
    </source>
</reference>
<keyword evidence="1 9" id="KW-0329">Glyoxylate bypass</keyword>
<evidence type="ECO:0000313" key="14">
    <source>
        <dbReference type="EMBL" id="RRQ02834.1"/>
    </source>
</evidence>
<dbReference type="GO" id="GO:0046872">
    <property type="term" value="F:metal ion binding"/>
    <property type="evidence" value="ECO:0007669"/>
    <property type="project" value="UniProtKB-KW"/>
</dbReference>
<dbReference type="GO" id="GO:0004450">
    <property type="term" value="F:isocitrate dehydrogenase (NADP+) activity"/>
    <property type="evidence" value="ECO:0007669"/>
    <property type="project" value="UniProtKB-EC"/>
</dbReference>
<evidence type="ECO:0000256" key="13">
    <source>
        <dbReference type="PIRSR" id="PIRSR009407-4"/>
    </source>
</evidence>
<sequence>MAKIIYTRTDEAPLMATYSLKPIVEAFASTSGVEVETRDISLAARILAAFNDLLPEEQRVNDALAELGELTGSPDANIVKLPNISASLPQLKAAVAELRAAGYALPEYPDEPSSDEERDARARYDSVKGSAVNPVLREGNSDRRAPQAVKNFARKHPHSMGAWPSDSLTNVATMEADDFRHNEKSVVLPAADELTIQLVTADGRTEQLRDPLPVEEGEIVDATVLRAAALDSFLRAQVSRAKAEDVLFSVHLKATMMKVSDPVIFGHAVRAYFADVFATYGDELTAAGLTGENGLAAILDGLDGLERGAEIREAFDAALADGAKLAYVNSQKGITNLHVPSDVIVDASMPAMIRNSGKMWNRDDETEDALAVIPDSSYAGVYQVVIDDCRANGAFDPTTMGTVPNVGLMAQKAEEYGSHDKTFTIPHAGRVQVLNRAGEVLMEHEVEEGDIWRACQTKDVPVRDWVKLAVNRARETGWPTVFWLDPERAHDRNVQARVEDALGDHDTDGLDIRIMSPVEACRLSVDRIRAGENTISVTGNVLRDYLTDLFPIMELGTSAKMLSIVPLIAGGGLFETGAGGSAPKHVQQLQEENHLRWDSLGEYLALAESLRKLAETDDNPRTPILGDALDRATEKVLNEGRSPSRKVGEIDNRGGHFYLTMYWARELADQTEDRELAEIFTPVAEQLEEAEDTITRELLDVQGSPADLGGYYWPVEEKVTAVMRPSATFTRIVDGLNANR</sequence>
<dbReference type="NCBIfam" id="TIGR00178">
    <property type="entry name" value="monomer_idh"/>
    <property type="match status" value="1"/>
</dbReference>
<accession>A0A426Q321</accession>
<keyword evidence="15" id="KW-1185">Reference proteome</keyword>
<comment type="similarity">
    <text evidence="8 9">Belongs to the monomeric-type IDH family.</text>
</comment>
<feature type="binding site" evidence="11">
    <location>
        <begin position="130"/>
        <end position="137"/>
    </location>
    <ligand>
        <name>substrate</name>
    </ligand>
</feature>
<keyword evidence="4 12" id="KW-0460">Magnesium</keyword>
<evidence type="ECO:0000256" key="12">
    <source>
        <dbReference type="PIRSR" id="PIRSR009407-3"/>
    </source>
</evidence>
<evidence type="ECO:0000313" key="15">
    <source>
        <dbReference type="Proteomes" id="UP000278422"/>
    </source>
</evidence>
<evidence type="ECO:0000256" key="7">
    <source>
        <dbReference type="ARBA" id="ARBA00023554"/>
    </source>
</evidence>
<feature type="binding site" evidence="11">
    <location>
        <position position="143"/>
    </location>
    <ligand>
        <name>D-threo-isocitrate</name>
        <dbReference type="ChEBI" id="CHEBI:15562"/>
    </ligand>
</feature>
<dbReference type="GO" id="GO:0006097">
    <property type="term" value="P:glyoxylate cycle"/>
    <property type="evidence" value="ECO:0007669"/>
    <property type="project" value="UniProtKB-KW"/>
</dbReference>
<feature type="binding site" evidence="13">
    <location>
        <position position="645"/>
    </location>
    <ligand>
        <name>NADP(+)</name>
        <dbReference type="ChEBI" id="CHEBI:58349"/>
    </ligand>
</feature>
<keyword evidence="2 9" id="KW-0816">Tricarboxylic acid cycle</keyword>
<name>A0A426Q321_9CORY</name>
<dbReference type="Pfam" id="PF03971">
    <property type="entry name" value="IDH"/>
    <property type="match status" value="1"/>
</dbReference>
<evidence type="ECO:0000256" key="5">
    <source>
        <dbReference type="ARBA" id="ARBA00022857"/>
    </source>
</evidence>
<comment type="cofactor">
    <cofactor evidence="12">
        <name>Mg(2+)</name>
        <dbReference type="ChEBI" id="CHEBI:18420"/>
    </cofactor>
    <cofactor evidence="12">
        <name>Mn(2+)</name>
        <dbReference type="ChEBI" id="CHEBI:29035"/>
    </cofactor>
    <text evidence="12">Binds 1 Mg(2+) or Mn(2+) ion per subunit.</text>
</comment>
<feature type="binding site" evidence="13">
    <location>
        <position position="133"/>
    </location>
    <ligand>
        <name>NADP(+)</name>
        <dbReference type="ChEBI" id="CHEBI:58349"/>
    </ligand>
</feature>
<dbReference type="RefSeq" id="WP_125174535.1">
    <property type="nucleotide sequence ID" value="NZ_JBHYBN010000073.1"/>
</dbReference>
<feature type="binding site" evidence="13">
    <location>
        <begin position="596"/>
        <end position="598"/>
    </location>
    <ligand>
        <name>NADP(+)</name>
        <dbReference type="ChEBI" id="CHEBI:58349"/>
    </ligand>
</feature>
<evidence type="ECO:0000256" key="6">
    <source>
        <dbReference type="ARBA" id="ARBA00023002"/>
    </source>
</evidence>
<proteinExistence type="inferred from homology"/>
<evidence type="ECO:0000256" key="8">
    <source>
        <dbReference type="ARBA" id="ARBA00046318"/>
    </source>
</evidence>
<keyword evidence="5 9" id="KW-0521">NADP</keyword>
<dbReference type="GO" id="GO:0006099">
    <property type="term" value="P:tricarboxylic acid cycle"/>
    <property type="evidence" value="ECO:0007669"/>
    <property type="project" value="UniProtKB-KW"/>
</dbReference>
<comment type="catalytic activity">
    <reaction evidence="7 9">
        <text>D-threo-isocitrate + NADP(+) = 2-oxoglutarate + CO2 + NADPH</text>
        <dbReference type="Rhea" id="RHEA:19629"/>
        <dbReference type="ChEBI" id="CHEBI:15562"/>
        <dbReference type="ChEBI" id="CHEBI:16526"/>
        <dbReference type="ChEBI" id="CHEBI:16810"/>
        <dbReference type="ChEBI" id="CHEBI:57783"/>
        <dbReference type="ChEBI" id="CHEBI:58349"/>
        <dbReference type="EC" id="1.1.1.42"/>
    </reaction>
</comment>
<gene>
    <name evidence="14" type="ORF">CXF42_09030</name>
</gene>
<organism evidence="14 15">
    <name type="scientific">Corynebacterium bovis</name>
    <dbReference type="NCBI Taxonomy" id="36808"/>
    <lineage>
        <taxon>Bacteria</taxon>
        <taxon>Bacillati</taxon>
        <taxon>Actinomycetota</taxon>
        <taxon>Actinomycetes</taxon>
        <taxon>Mycobacteriales</taxon>
        <taxon>Corynebacteriaceae</taxon>
        <taxon>Corynebacterium</taxon>
    </lineage>
</organism>
<protein>
    <recommendedName>
        <fullName evidence="9">Isocitrate dehydrogenase [NADP]</fullName>
        <ecNumber evidence="9">1.1.1.42</ecNumber>
    </recommendedName>
    <alternativeName>
        <fullName evidence="9">Oxalosuccinate decarboxylase</fullName>
    </alternativeName>
</protein>
<comment type="caution">
    <text evidence="14">The sequence shown here is derived from an EMBL/GenBank/DDBJ whole genome shotgun (WGS) entry which is preliminary data.</text>
</comment>
<feature type="site" description="Critical for catalysis" evidence="10">
    <location>
        <position position="253"/>
    </location>
</feature>
<keyword evidence="3 12" id="KW-0479">Metal-binding</keyword>
<dbReference type="AlphaFoldDB" id="A0A426Q321"/>
<feature type="binding site" evidence="11">
    <location>
        <position position="543"/>
    </location>
    <ligand>
        <name>D-threo-isocitrate</name>
        <dbReference type="ChEBI" id="CHEBI:15562"/>
    </ligand>
</feature>
<evidence type="ECO:0000256" key="3">
    <source>
        <dbReference type="ARBA" id="ARBA00022723"/>
    </source>
</evidence>
<dbReference type="PANTHER" id="PTHR36999:SF1">
    <property type="entry name" value="ISOCITRATE DEHYDROGENASE (NADP(+))"/>
    <property type="match status" value="1"/>
</dbReference>
<dbReference type="EMBL" id="PQNQ01000030">
    <property type="protein sequence ID" value="RRQ02834.1"/>
    <property type="molecule type" value="Genomic_DNA"/>
</dbReference>
<feature type="binding site" evidence="12">
    <location>
        <position position="346"/>
    </location>
    <ligand>
        <name>Mg(2+)</name>
        <dbReference type="ChEBI" id="CHEBI:18420"/>
    </ligand>
</feature>
<feature type="binding site" evidence="13">
    <location>
        <position position="585"/>
    </location>
    <ligand>
        <name>NADP(+)</name>
        <dbReference type="ChEBI" id="CHEBI:58349"/>
    </ligand>
</feature>
<dbReference type="EC" id="1.1.1.42" evidence="9"/>